<keyword evidence="2" id="KW-1185">Reference proteome</keyword>
<evidence type="ECO:0000313" key="2">
    <source>
        <dbReference type="Proteomes" id="UP001432180"/>
    </source>
</evidence>
<dbReference type="EMBL" id="CP121472">
    <property type="protein sequence ID" value="WPL19289.1"/>
    <property type="molecule type" value="Genomic_DNA"/>
</dbReference>
<evidence type="ECO:0000313" key="1">
    <source>
        <dbReference type="EMBL" id="WPL19289.1"/>
    </source>
</evidence>
<name>A0ABZ0SG45_9GAMM</name>
<reference evidence="1 2" key="1">
    <citation type="journal article" date="2023" name="Microorganisms">
        <title>Thiorhodovibrio frisius and Trv. litoralis spp. nov., Two Novel Members from a Clade of Fastidious Purple Sulfur Bacteria That Exhibit Unique Red-Shifted Light-Harvesting Capabilities.</title>
        <authorList>
            <person name="Methner A."/>
            <person name="Kuzyk S.B."/>
            <person name="Petersen J."/>
            <person name="Bauer S."/>
            <person name="Brinkmann H."/>
            <person name="Sichau K."/>
            <person name="Wanner G."/>
            <person name="Wolf J."/>
            <person name="Neumann-Schaal M."/>
            <person name="Henke P."/>
            <person name="Tank M."/>
            <person name="Sproer C."/>
            <person name="Bunk B."/>
            <person name="Overmann J."/>
        </authorList>
    </citation>
    <scope>NUCLEOTIDE SEQUENCE [LARGE SCALE GENOMIC DNA]</scope>
    <source>
        <strain evidence="1 2">DSM 6702</strain>
    </source>
</reference>
<accession>A0ABZ0SG45</accession>
<dbReference type="Proteomes" id="UP001432180">
    <property type="component" value="Chromosome"/>
</dbReference>
<protein>
    <submittedName>
        <fullName evidence="1">Uncharacterized protein</fullName>
    </submittedName>
</protein>
<organism evidence="1 2">
    <name type="scientific">Thiorhodovibrio winogradskyi</name>
    <dbReference type="NCBI Taxonomy" id="77007"/>
    <lineage>
        <taxon>Bacteria</taxon>
        <taxon>Pseudomonadati</taxon>
        <taxon>Pseudomonadota</taxon>
        <taxon>Gammaproteobacteria</taxon>
        <taxon>Chromatiales</taxon>
        <taxon>Chromatiaceae</taxon>
        <taxon>Thiorhodovibrio</taxon>
    </lineage>
</organism>
<gene>
    <name evidence="1" type="ORF">Thiowin_04406</name>
</gene>
<sequence length="31" mass="3634">MVATSYIAPKLMQRIMSLERKIDIFVYDGDE</sequence>
<proteinExistence type="predicted"/>